<dbReference type="PANTHER" id="PTHR35185:SF1">
    <property type="entry name" value="UPF0619 GPI-ANCHORED MEMBRANE PROTEIN C1322.10"/>
    <property type="match status" value="1"/>
</dbReference>
<dbReference type="HOGENOM" id="CLU_998047_0_0_1"/>
<dbReference type="RefSeq" id="XP_002173385.1">
    <property type="nucleotide sequence ID" value="XM_002173349.2"/>
</dbReference>
<evidence type="ECO:0000313" key="5">
    <source>
        <dbReference type="EMBL" id="EEB07092.1"/>
    </source>
</evidence>
<dbReference type="eggNOG" id="ENOG502S7YR">
    <property type="taxonomic scope" value="Eukaryota"/>
</dbReference>
<evidence type="ECO:0000259" key="4">
    <source>
        <dbReference type="Pfam" id="PF10342"/>
    </source>
</evidence>
<feature type="region of interest" description="Disordered" evidence="2">
    <location>
        <begin position="120"/>
        <end position="213"/>
    </location>
</feature>
<proteinExistence type="predicted"/>
<evidence type="ECO:0000256" key="3">
    <source>
        <dbReference type="SAM" id="SignalP"/>
    </source>
</evidence>
<dbReference type="InterPro" id="IPR018466">
    <property type="entry name" value="Kre9/Knh1-like_N"/>
</dbReference>
<dbReference type="STRING" id="402676.B6K1R1"/>
<protein>
    <recommendedName>
        <fullName evidence="4">Yeast cell wall synthesis Kre9/Knh1-like N-terminal domain-containing protein</fullName>
    </recommendedName>
</protein>
<dbReference type="AlphaFoldDB" id="B6K1R1"/>
<sequence length="279" mass="27881">MLMNKLSFFAFLATAMALSITSPAQSDEWKTNTKETVSWSKVSTDKDTAGLYLVNFATYPTYSKLLATVSTDDGSYTVDTTDFPTGSDYQINLGNPKSSSEIYAQSQQFNIVQGEAVSSSSSASSTESSTTSSASSTDSSSEASTTSSSSSSSDSSSSSVSATTTSSASSSESSSASSSSASDSSSSSSSEGSSSSTTKSSSTKSSSSAAPTSSVAGALVNGTHTSSTFATSTTGAANRTNGTHNVTIISSSQGSGASGLDIKSFAYTALLVAAAVVIA</sequence>
<dbReference type="VEuPathDB" id="FungiDB:SJAG_02173"/>
<dbReference type="InterPro" id="IPR052479">
    <property type="entry name" value="GPI-anchor_Adhesion_Reg"/>
</dbReference>
<evidence type="ECO:0000313" key="7">
    <source>
        <dbReference type="Proteomes" id="UP000001744"/>
    </source>
</evidence>
<feature type="signal peptide" evidence="3">
    <location>
        <begin position="1"/>
        <end position="17"/>
    </location>
</feature>
<dbReference type="Pfam" id="PF10342">
    <property type="entry name" value="Kre9_KNH"/>
    <property type="match status" value="1"/>
</dbReference>
<dbReference type="Proteomes" id="UP000001744">
    <property type="component" value="Unassembled WGS sequence"/>
</dbReference>
<dbReference type="PANTHER" id="PTHR35185">
    <property type="entry name" value="SERINE/THREONINE-RICH PROTEIN ADG2-RELATED"/>
    <property type="match status" value="1"/>
</dbReference>
<keyword evidence="1 3" id="KW-0732">Signal</keyword>
<dbReference type="EMBL" id="KE651166">
    <property type="protein sequence ID" value="EEB07092.1"/>
    <property type="molecule type" value="Genomic_DNA"/>
</dbReference>
<organism evidence="5 7">
    <name type="scientific">Schizosaccharomyces japonicus (strain yFS275 / FY16936)</name>
    <name type="common">Fission yeast</name>
    <dbReference type="NCBI Taxonomy" id="402676"/>
    <lineage>
        <taxon>Eukaryota</taxon>
        <taxon>Fungi</taxon>
        <taxon>Dikarya</taxon>
        <taxon>Ascomycota</taxon>
        <taxon>Taphrinomycotina</taxon>
        <taxon>Schizosaccharomycetes</taxon>
        <taxon>Schizosaccharomycetales</taxon>
        <taxon>Schizosaccharomycetaceae</taxon>
        <taxon>Schizosaccharomyces</taxon>
    </lineage>
</organism>
<dbReference type="OMA" id="IQFVNVA"/>
<gene>
    <name evidence="6" type="primary">knh3</name>
    <name evidence="5" type="ORF">SJAG_02173</name>
</gene>
<dbReference type="OrthoDB" id="5316007at2759"/>
<evidence type="ECO:0000313" key="6">
    <source>
        <dbReference type="JaponicusDB" id="SJAG_02173"/>
    </source>
</evidence>
<dbReference type="JaponicusDB" id="SJAG_02173">
    <property type="gene designation" value="knh3"/>
</dbReference>
<dbReference type="GeneID" id="7052101"/>
<evidence type="ECO:0000256" key="1">
    <source>
        <dbReference type="ARBA" id="ARBA00022729"/>
    </source>
</evidence>
<feature type="chain" id="PRO_5002845011" description="Yeast cell wall synthesis Kre9/Knh1-like N-terminal domain-containing protein" evidence="3">
    <location>
        <begin position="18"/>
        <end position="279"/>
    </location>
</feature>
<accession>B6K1R1</accession>
<reference evidence="5 7" key="1">
    <citation type="journal article" date="2011" name="Science">
        <title>Comparative functional genomics of the fission yeasts.</title>
        <authorList>
            <person name="Rhind N."/>
            <person name="Chen Z."/>
            <person name="Yassour M."/>
            <person name="Thompson D.A."/>
            <person name="Haas B.J."/>
            <person name="Habib N."/>
            <person name="Wapinski I."/>
            <person name="Roy S."/>
            <person name="Lin M.F."/>
            <person name="Heiman D.I."/>
            <person name="Young S.K."/>
            <person name="Furuya K."/>
            <person name="Guo Y."/>
            <person name="Pidoux A."/>
            <person name="Chen H.M."/>
            <person name="Robbertse B."/>
            <person name="Goldberg J.M."/>
            <person name="Aoki K."/>
            <person name="Bayne E.H."/>
            <person name="Berlin A.M."/>
            <person name="Desjardins C.A."/>
            <person name="Dobbs E."/>
            <person name="Dukaj L."/>
            <person name="Fan L."/>
            <person name="FitzGerald M.G."/>
            <person name="French C."/>
            <person name="Gujja S."/>
            <person name="Hansen K."/>
            <person name="Keifenheim D."/>
            <person name="Levin J.Z."/>
            <person name="Mosher R.A."/>
            <person name="Mueller C.A."/>
            <person name="Pfiffner J."/>
            <person name="Priest M."/>
            <person name="Russ C."/>
            <person name="Smialowska A."/>
            <person name="Swoboda P."/>
            <person name="Sykes S.M."/>
            <person name="Vaughn M."/>
            <person name="Vengrova S."/>
            <person name="Yoder R."/>
            <person name="Zeng Q."/>
            <person name="Allshire R."/>
            <person name="Baulcombe D."/>
            <person name="Birren B.W."/>
            <person name="Brown W."/>
            <person name="Ekwall K."/>
            <person name="Kellis M."/>
            <person name="Leatherwood J."/>
            <person name="Levin H."/>
            <person name="Margalit H."/>
            <person name="Martienssen R."/>
            <person name="Nieduszynski C.A."/>
            <person name="Spatafora J.W."/>
            <person name="Friedman N."/>
            <person name="Dalgaard J.Z."/>
            <person name="Baumann P."/>
            <person name="Niki H."/>
            <person name="Regev A."/>
            <person name="Nusbaum C."/>
        </authorList>
    </citation>
    <scope>NUCLEOTIDE SEQUENCE [LARGE SCALE GENOMIC DNA]</scope>
    <source>
        <strain evidence="7">yFS275 / FY16936</strain>
    </source>
</reference>
<name>B6K1R1_SCHJY</name>
<keyword evidence="7" id="KW-1185">Reference proteome</keyword>
<feature type="domain" description="Yeast cell wall synthesis Kre9/Knh1-like N-terminal" evidence="4">
    <location>
        <begin position="22"/>
        <end position="111"/>
    </location>
</feature>
<evidence type="ECO:0000256" key="2">
    <source>
        <dbReference type="SAM" id="MobiDB-lite"/>
    </source>
</evidence>